<dbReference type="InterPro" id="IPR027417">
    <property type="entry name" value="P-loop_NTPase"/>
</dbReference>
<evidence type="ECO:0000256" key="12">
    <source>
        <dbReference type="SAM" id="MobiDB-lite"/>
    </source>
</evidence>
<dbReference type="Pfam" id="PF21196">
    <property type="entry name" value="PcrA_UvrD_tudor"/>
    <property type="match status" value="1"/>
</dbReference>
<dbReference type="PANTHER" id="PTHR11070">
    <property type="entry name" value="UVRD / RECB / PCRA DNA HELICASE FAMILY MEMBER"/>
    <property type="match status" value="1"/>
</dbReference>
<dbReference type="Proteomes" id="UP000214355">
    <property type="component" value="Chromosome I"/>
</dbReference>
<keyword evidence="5 10" id="KW-0067">ATP-binding</keyword>
<organism evidence="15 16">
    <name type="scientific">Arcanobacterium phocae</name>
    <dbReference type="NCBI Taxonomy" id="131112"/>
    <lineage>
        <taxon>Bacteria</taxon>
        <taxon>Bacillati</taxon>
        <taxon>Actinomycetota</taxon>
        <taxon>Actinomycetes</taxon>
        <taxon>Actinomycetales</taxon>
        <taxon>Actinomycetaceae</taxon>
        <taxon>Arcanobacterium</taxon>
    </lineage>
</organism>
<gene>
    <name evidence="15" type="ORF">SAMN04489737_0943</name>
</gene>
<dbReference type="Gene3D" id="1.10.486.10">
    <property type="entry name" value="PCRA, domain 4"/>
    <property type="match status" value="1"/>
</dbReference>
<dbReference type="Pfam" id="PF00580">
    <property type="entry name" value="UvrD-helicase"/>
    <property type="match status" value="1"/>
</dbReference>
<evidence type="ECO:0000256" key="11">
    <source>
        <dbReference type="RuleBase" id="RU364053"/>
    </source>
</evidence>
<reference evidence="16" key="1">
    <citation type="submission" date="2016-10" db="EMBL/GenBank/DDBJ databases">
        <authorList>
            <person name="Varghese N."/>
            <person name="Submissions S."/>
        </authorList>
    </citation>
    <scope>NUCLEOTIDE SEQUENCE [LARGE SCALE GENOMIC DNA]</scope>
    <source>
        <strain evidence="16">DSM 10002</strain>
    </source>
</reference>
<dbReference type="FunFam" id="1.10.10.160:FF:000001">
    <property type="entry name" value="ATP-dependent DNA helicase"/>
    <property type="match status" value="1"/>
</dbReference>
<dbReference type="InterPro" id="IPR013986">
    <property type="entry name" value="DExx_box_DNA_helicase_dom_sf"/>
</dbReference>
<dbReference type="GO" id="GO:0005524">
    <property type="term" value="F:ATP binding"/>
    <property type="evidence" value="ECO:0007669"/>
    <property type="project" value="UniProtKB-UniRule"/>
</dbReference>
<dbReference type="GO" id="GO:0033202">
    <property type="term" value="C:DNA helicase complex"/>
    <property type="evidence" value="ECO:0007669"/>
    <property type="project" value="TreeGrafter"/>
</dbReference>
<evidence type="ECO:0000256" key="10">
    <source>
        <dbReference type="PROSITE-ProRule" id="PRU00560"/>
    </source>
</evidence>
<dbReference type="STRING" id="131112.SAMN04489737_0943"/>
<dbReference type="GO" id="GO:0006260">
    <property type="term" value="P:DNA replication"/>
    <property type="evidence" value="ECO:0007669"/>
    <property type="project" value="InterPro"/>
</dbReference>
<evidence type="ECO:0000256" key="1">
    <source>
        <dbReference type="ARBA" id="ARBA00009922"/>
    </source>
</evidence>
<evidence type="ECO:0000256" key="9">
    <source>
        <dbReference type="ARBA" id="ARBA00048988"/>
    </source>
</evidence>
<evidence type="ECO:0000256" key="2">
    <source>
        <dbReference type="ARBA" id="ARBA00022741"/>
    </source>
</evidence>
<keyword evidence="6 11" id="KW-0238">DNA-binding</keyword>
<dbReference type="NCBIfam" id="TIGR01073">
    <property type="entry name" value="pcrA"/>
    <property type="match status" value="1"/>
</dbReference>
<dbReference type="GO" id="GO:0043138">
    <property type="term" value="F:3'-5' DNA helicase activity"/>
    <property type="evidence" value="ECO:0007669"/>
    <property type="project" value="UniProtKB-EC"/>
</dbReference>
<dbReference type="PANTHER" id="PTHR11070:SF2">
    <property type="entry name" value="ATP-DEPENDENT DNA HELICASE SRS2"/>
    <property type="match status" value="1"/>
</dbReference>
<dbReference type="GO" id="GO:0016887">
    <property type="term" value="F:ATP hydrolysis activity"/>
    <property type="evidence" value="ECO:0007669"/>
    <property type="project" value="RHEA"/>
</dbReference>
<evidence type="ECO:0000256" key="5">
    <source>
        <dbReference type="ARBA" id="ARBA00022840"/>
    </source>
</evidence>
<dbReference type="Gene3D" id="3.40.50.300">
    <property type="entry name" value="P-loop containing nucleotide triphosphate hydrolases"/>
    <property type="match status" value="2"/>
</dbReference>
<dbReference type="SUPFAM" id="SSF52540">
    <property type="entry name" value="P-loop containing nucleoside triphosphate hydrolases"/>
    <property type="match status" value="1"/>
</dbReference>
<accession>A0A1H2LG56</accession>
<dbReference type="Pfam" id="PF13361">
    <property type="entry name" value="UvrD_C"/>
    <property type="match status" value="1"/>
</dbReference>
<proteinExistence type="inferred from homology"/>
<feature type="domain" description="UvrD-like helicase ATP-binding" evidence="13">
    <location>
        <begin position="55"/>
        <end position="339"/>
    </location>
</feature>
<dbReference type="InterPro" id="IPR000212">
    <property type="entry name" value="DNA_helicase_UvrD/REP"/>
</dbReference>
<comment type="catalytic activity">
    <reaction evidence="9 11">
        <text>ATP + H2O = ADP + phosphate + H(+)</text>
        <dbReference type="Rhea" id="RHEA:13065"/>
        <dbReference type="ChEBI" id="CHEBI:15377"/>
        <dbReference type="ChEBI" id="CHEBI:15378"/>
        <dbReference type="ChEBI" id="CHEBI:30616"/>
        <dbReference type="ChEBI" id="CHEBI:43474"/>
        <dbReference type="ChEBI" id="CHEBI:456216"/>
        <dbReference type="EC" id="5.6.2.4"/>
    </reaction>
</comment>
<feature type="binding site" evidence="10">
    <location>
        <begin position="76"/>
        <end position="83"/>
    </location>
    <ligand>
        <name>ATP</name>
        <dbReference type="ChEBI" id="CHEBI:30616"/>
    </ligand>
</feature>
<evidence type="ECO:0000259" key="14">
    <source>
        <dbReference type="PROSITE" id="PS51217"/>
    </source>
</evidence>
<dbReference type="EC" id="5.6.2.4" evidence="11"/>
<sequence>MSTNDAFVSAMDRLKSKIATAQESPAVGSVAPRLSRMDDDGARGRDDARVKELLAGLNPQQHQAVVHTGGHLLVVAGAGSGKTRVLTTRIAYLIATGRVRPHEILAITFTNKAAKEMRERLESLLGSTAQRMWISTFHSACVRILRTEHQALGMRSSFTIYDAADSARLMKIVAQEENIDIKAFPPKTLSRKISDLKNAMVTVGQAKEQAADRDDQMIADAYAGYQRRLRAANAVDFDDLIMLTVGLLRDNPAIAEHYRRRFRHVLVDEYQDTNTAQYQLVRELVGEETDQPHGELTVVGDADQSIYAFRGATIRNIEDFEQDFPNATTVVLEQNYRSTQNILTAANSLIANNKGRRPKKLWTAEGDGPKLVGYVADAESDESAFVVEEIDQVRTKHGYKYGDIAVFYRANAQSRAIEEMFVRSGIPYKVVGGTRFYERKEIKDALAYLHAVANPDDTVSIRRILNEPKRGLGAKAESAVAMHAEKYRISFGQALHDVAYPEQAVEAGRSAVEGLQARARNAMSAFVSMLETARAQADAGEAPADILDTLMDASGYLDTLQKSKDPQDEVRVENLAELHAVASDFRVRNEEGSLADFLDQISLVADSDQIPDEDSENEGEVVLMTIHTAKGLEFPVVFATGFEDGTFPHIRALASATELAEERRLAYVALTRARQRLYITRAATRSQWGAPQELPPSRFLDEIPDEVIDWRRVASAMDTVRSSSWGSARDSWGAKRNNWSSVNDDDFAPVIGSGSGKFTPGKILETEPEPVQPSNPDPDISGGINVGDKVRHAKFGTGKVISFEGSGKSTVAKVRFDSGAVKRLMLRFAPLEKI</sequence>
<dbReference type="GeneID" id="65344681"/>
<dbReference type="GO" id="GO:0005829">
    <property type="term" value="C:cytosol"/>
    <property type="evidence" value="ECO:0007669"/>
    <property type="project" value="TreeGrafter"/>
</dbReference>
<dbReference type="EMBL" id="LT629804">
    <property type="protein sequence ID" value="SDU79608.1"/>
    <property type="molecule type" value="Genomic_DNA"/>
</dbReference>
<dbReference type="PROSITE" id="PS51198">
    <property type="entry name" value="UVRD_HELICASE_ATP_BIND"/>
    <property type="match status" value="1"/>
</dbReference>
<evidence type="ECO:0000256" key="8">
    <source>
        <dbReference type="ARBA" id="ARBA00034617"/>
    </source>
</evidence>
<keyword evidence="3 10" id="KW-0378">Hydrolase</keyword>
<feature type="domain" description="UvrD-like helicase C-terminal" evidence="14">
    <location>
        <begin position="340"/>
        <end position="631"/>
    </location>
</feature>
<dbReference type="RefSeq" id="WP_091280441.1">
    <property type="nucleotide sequence ID" value="NZ_JABAPH010000004.1"/>
</dbReference>
<evidence type="ECO:0000256" key="6">
    <source>
        <dbReference type="ARBA" id="ARBA00023125"/>
    </source>
</evidence>
<dbReference type="OrthoDB" id="9806690at2"/>
<dbReference type="InterPro" id="IPR014017">
    <property type="entry name" value="DNA_helicase_UvrD-like_C"/>
</dbReference>
<keyword evidence="16" id="KW-1185">Reference proteome</keyword>
<dbReference type="Gene3D" id="1.10.10.160">
    <property type="match status" value="1"/>
</dbReference>
<evidence type="ECO:0000256" key="4">
    <source>
        <dbReference type="ARBA" id="ARBA00022806"/>
    </source>
</evidence>
<dbReference type="AlphaFoldDB" id="A0A1H2LG56"/>
<keyword evidence="4 10" id="KW-0347">Helicase</keyword>
<dbReference type="InterPro" id="IPR005751">
    <property type="entry name" value="ATP-dep_DNA_helicase_PcrA"/>
</dbReference>
<protein>
    <recommendedName>
        <fullName evidence="11">ATP-dependent DNA helicase</fullName>
        <ecNumber evidence="11">5.6.2.4</ecNumber>
    </recommendedName>
</protein>
<dbReference type="GO" id="GO:0003677">
    <property type="term" value="F:DNA binding"/>
    <property type="evidence" value="ECO:0007669"/>
    <property type="project" value="UniProtKB-KW"/>
</dbReference>
<keyword evidence="2 10" id="KW-0547">Nucleotide-binding</keyword>
<dbReference type="GO" id="GO:0009314">
    <property type="term" value="P:response to radiation"/>
    <property type="evidence" value="ECO:0007669"/>
    <property type="project" value="UniProtKB-ARBA"/>
</dbReference>
<dbReference type="GO" id="GO:0000725">
    <property type="term" value="P:recombinational repair"/>
    <property type="evidence" value="ECO:0007669"/>
    <property type="project" value="TreeGrafter"/>
</dbReference>
<evidence type="ECO:0000313" key="15">
    <source>
        <dbReference type="EMBL" id="SDU79608.1"/>
    </source>
</evidence>
<dbReference type="CDD" id="cd17932">
    <property type="entry name" value="DEXQc_UvrD"/>
    <property type="match status" value="1"/>
</dbReference>
<feature type="compositionally biased region" description="Basic and acidic residues" evidence="12">
    <location>
        <begin position="35"/>
        <end position="44"/>
    </location>
</feature>
<evidence type="ECO:0000256" key="3">
    <source>
        <dbReference type="ARBA" id="ARBA00022801"/>
    </source>
</evidence>
<keyword evidence="7" id="KW-0413">Isomerase</keyword>
<name>A0A1H2LG56_9ACTO</name>
<dbReference type="PROSITE" id="PS51217">
    <property type="entry name" value="UVRD_HELICASE_CTER"/>
    <property type="match status" value="1"/>
</dbReference>
<dbReference type="FunFam" id="1.10.486.10:FF:000003">
    <property type="entry name" value="ATP-dependent DNA helicase"/>
    <property type="match status" value="1"/>
</dbReference>
<comment type="similarity">
    <text evidence="1 11">Belongs to the helicase family. UvrD subfamily.</text>
</comment>
<evidence type="ECO:0000256" key="7">
    <source>
        <dbReference type="ARBA" id="ARBA00023235"/>
    </source>
</evidence>
<dbReference type="InterPro" id="IPR014016">
    <property type="entry name" value="UvrD-like_ATP-bd"/>
</dbReference>
<comment type="catalytic activity">
    <reaction evidence="8">
        <text>Couples ATP hydrolysis with the unwinding of duplex DNA by translocating in the 3'-5' direction.</text>
        <dbReference type="EC" id="5.6.2.4"/>
    </reaction>
</comment>
<evidence type="ECO:0000313" key="16">
    <source>
        <dbReference type="Proteomes" id="UP000214355"/>
    </source>
</evidence>
<dbReference type="CDD" id="cd18807">
    <property type="entry name" value="SF1_C_UvrD"/>
    <property type="match status" value="1"/>
</dbReference>
<evidence type="ECO:0000259" key="13">
    <source>
        <dbReference type="PROSITE" id="PS51198"/>
    </source>
</evidence>
<feature type="region of interest" description="Disordered" evidence="12">
    <location>
        <begin position="25"/>
        <end position="44"/>
    </location>
</feature>